<feature type="transmembrane region" description="Helical" evidence="11">
    <location>
        <begin position="20"/>
        <end position="43"/>
    </location>
</feature>
<dbReference type="SUPFAM" id="SSF47384">
    <property type="entry name" value="Homodimeric domain of signal transducing histidine kinase"/>
    <property type="match status" value="1"/>
</dbReference>
<dbReference type="InterPro" id="IPR036890">
    <property type="entry name" value="HATPase_C_sf"/>
</dbReference>
<dbReference type="InterPro" id="IPR036097">
    <property type="entry name" value="HisK_dim/P_sf"/>
</dbReference>
<dbReference type="SUPFAM" id="SSF55874">
    <property type="entry name" value="ATPase domain of HSP90 chaperone/DNA topoisomerase II/histidine kinase"/>
    <property type="match status" value="1"/>
</dbReference>
<evidence type="ECO:0000259" key="12">
    <source>
        <dbReference type="PROSITE" id="PS50109"/>
    </source>
</evidence>
<dbReference type="InterPro" id="IPR003660">
    <property type="entry name" value="HAMP_dom"/>
</dbReference>
<evidence type="ECO:0000256" key="3">
    <source>
        <dbReference type="ARBA" id="ARBA00012438"/>
    </source>
</evidence>
<evidence type="ECO:0000256" key="6">
    <source>
        <dbReference type="ARBA" id="ARBA00022692"/>
    </source>
</evidence>
<protein>
    <recommendedName>
        <fullName evidence="3">histidine kinase</fullName>
        <ecNumber evidence="3">2.7.13.3</ecNumber>
    </recommendedName>
</protein>
<dbReference type="Gene3D" id="3.30.565.10">
    <property type="entry name" value="Histidine kinase-like ATPase, C-terminal domain"/>
    <property type="match status" value="1"/>
</dbReference>
<dbReference type="EMBL" id="DRMN01000235">
    <property type="protein sequence ID" value="HFB54980.1"/>
    <property type="molecule type" value="Genomic_DNA"/>
</dbReference>
<dbReference type="InterPro" id="IPR003594">
    <property type="entry name" value="HATPase_dom"/>
</dbReference>
<dbReference type="InterPro" id="IPR005467">
    <property type="entry name" value="His_kinase_dom"/>
</dbReference>
<comment type="caution">
    <text evidence="14">The sequence shown here is derived from an EMBL/GenBank/DDBJ whole genome shotgun (WGS) entry which is preliminary data.</text>
</comment>
<feature type="domain" description="HAMP" evidence="13">
    <location>
        <begin position="213"/>
        <end position="264"/>
    </location>
</feature>
<dbReference type="PRINTS" id="PR00344">
    <property type="entry name" value="BCTRLSENSOR"/>
</dbReference>
<dbReference type="AlphaFoldDB" id="A0A7C3CBG8"/>
<keyword evidence="7 14" id="KW-0418">Kinase</keyword>
<keyword evidence="6 11" id="KW-0812">Transmembrane</keyword>
<feature type="domain" description="Histidine kinase" evidence="12">
    <location>
        <begin position="272"/>
        <end position="475"/>
    </location>
</feature>
<dbReference type="PROSITE" id="PS50885">
    <property type="entry name" value="HAMP"/>
    <property type="match status" value="1"/>
</dbReference>
<keyword evidence="10 11" id="KW-0472">Membrane</keyword>
<dbReference type="PANTHER" id="PTHR45436:SF5">
    <property type="entry name" value="SENSOR HISTIDINE KINASE TRCS"/>
    <property type="match status" value="1"/>
</dbReference>
<dbReference type="Proteomes" id="UP000886042">
    <property type="component" value="Unassembled WGS sequence"/>
</dbReference>
<evidence type="ECO:0000313" key="15">
    <source>
        <dbReference type="Proteomes" id="UP000886042"/>
    </source>
</evidence>
<evidence type="ECO:0000256" key="2">
    <source>
        <dbReference type="ARBA" id="ARBA00004370"/>
    </source>
</evidence>
<dbReference type="PANTHER" id="PTHR45436">
    <property type="entry name" value="SENSOR HISTIDINE KINASE YKOH"/>
    <property type="match status" value="1"/>
</dbReference>
<evidence type="ECO:0000256" key="11">
    <source>
        <dbReference type="SAM" id="Phobius"/>
    </source>
</evidence>
<comment type="catalytic activity">
    <reaction evidence="1">
        <text>ATP + protein L-histidine = ADP + protein N-phospho-L-histidine.</text>
        <dbReference type="EC" id="2.7.13.3"/>
    </reaction>
</comment>
<dbReference type="GO" id="GO:0005886">
    <property type="term" value="C:plasma membrane"/>
    <property type="evidence" value="ECO:0007669"/>
    <property type="project" value="TreeGrafter"/>
</dbReference>
<dbReference type="GO" id="GO:0000155">
    <property type="term" value="F:phosphorelay sensor kinase activity"/>
    <property type="evidence" value="ECO:0007669"/>
    <property type="project" value="InterPro"/>
</dbReference>
<sequence length="479" mass="52793">MNAAKSVDRAHQERSLVLRLVRISTLWAVPVLLITAFSLIWFYRASTYKIFDDPLINTIQALVASVETVPSNDGAEKSLMLSSEPIDPRYQLALSGRYWLIGEMGDNGAIKTILSSPSLYGATLVLPIRDATKVKTRPGDVVRSISVGPDREPLRLAAQSVVFSAMGERPIVIVAAADRRPAARAVLQFSFIALGLMVVLACGLVIAIFMQVRMGLRPLFELQERVADVREGISAEVEGHYPREIKPLADELNSLITHNRDVVEHARTHVANLAHALKTPLAVLVNETDNAKSSKLADIVNRQADIMSKQVDHHLRRARAVARGQSIGAKTQLFPTLSSLVLTLQRIYRDKDLDIQLDVAEDQFFRGEKRDLEEMIGNVLDNACKWTTSKIHIHSSWVKDERKIELIVDDDGPGLKNEQYDIVLKRGARLDEATPGSGFGLSIVSDLVHAYKGSLVLGESPLGGLRVTLYIPGVPTSLQ</sequence>
<keyword evidence="8 11" id="KW-1133">Transmembrane helix</keyword>
<gene>
    <name evidence="14" type="ORF">ENJ46_03570</name>
</gene>
<evidence type="ECO:0000256" key="5">
    <source>
        <dbReference type="ARBA" id="ARBA00022679"/>
    </source>
</evidence>
<accession>A0A7C3CBG8</accession>
<dbReference type="SMART" id="SM00387">
    <property type="entry name" value="HATPase_c"/>
    <property type="match status" value="1"/>
</dbReference>
<organism evidence="14 15">
    <name type="scientific">Hellea balneolensis</name>
    <dbReference type="NCBI Taxonomy" id="287478"/>
    <lineage>
        <taxon>Bacteria</taxon>
        <taxon>Pseudomonadati</taxon>
        <taxon>Pseudomonadota</taxon>
        <taxon>Alphaproteobacteria</taxon>
        <taxon>Maricaulales</taxon>
        <taxon>Robiginitomaculaceae</taxon>
        <taxon>Hellea</taxon>
    </lineage>
</organism>
<evidence type="ECO:0000256" key="10">
    <source>
        <dbReference type="ARBA" id="ARBA00023136"/>
    </source>
</evidence>
<comment type="subcellular location">
    <subcellularLocation>
        <location evidence="2">Membrane</location>
    </subcellularLocation>
</comment>
<dbReference type="Gene3D" id="1.10.287.130">
    <property type="match status" value="1"/>
</dbReference>
<evidence type="ECO:0000256" key="8">
    <source>
        <dbReference type="ARBA" id="ARBA00022989"/>
    </source>
</evidence>
<dbReference type="InterPro" id="IPR004358">
    <property type="entry name" value="Sig_transdc_His_kin-like_C"/>
</dbReference>
<proteinExistence type="predicted"/>
<evidence type="ECO:0000256" key="7">
    <source>
        <dbReference type="ARBA" id="ARBA00022777"/>
    </source>
</evidence>
<name>A0A7C3CBG8_9PROT</name>
<evidence type="ECO:0000256" key="4">
    <source>
        <dbReference type="ARBA" id="ARBA00022553"/>
    </source>
</evidence>
<keyword evidence="5" id="KW-0808">Transferase</keyword>
<feature type="transmembrane region" description="Helical" evidence="11">
    <location>
        <begin position="189"/>
        <end position="210"/>
    </location>
</feature>
<dbReference type="PROSITE" id="PS50109">
    <property type="entry name" value="HIS_KIN"/>
    <property type="match status" value="1"/>
</dbReference>
<keyword evidence="9" id="KW-0902">Two-component regulatory system</keyword>
<evidence type="ECO:0000259" key="13">
    <source>
        <dbReference type="PROSITE" id="PS50885"/>
    </source>
</evidence>
<reference evidence="14" key="1">
    <citation type="journal article" date="2020" name="mSystems">
        <title>Genome- and Community-Level Interaction Insights into Carbon Utilization and Element Cycling Functions of Hydrothermarchaeota in Hydrothermal Sediment.</title>
        <authorList>
            <person name="Zhou Z."/>
            <person name="Liu Y."/>
            <person name="Xu W."/>
            <person name="Pan J."/>
            <person name="Luo Z.H."/>
            <person name="Li M."/>
        </authorList>
    </citation>
    <scope>NUCLEOTIDE SEQUENCE [LARGE SCALE GENOMIC DNA]</scope>
    <source>
        <strain evidence="14">HyVt-489</strain>
    </source>
</reference>
<dbReference type="InterPro" id="IPR050428">
    <property type="entry name" value="TCS_sensor_his_kinase"/>
</dbReference>
<evidence type="ECO:0000313" key="14">
    <source>
        <dbReference type="EMBL" id="HFB54980.1"/>
    </source>
</evidence>
<keyword evidence="4" id="KW-0597">Phosphoprotein</keyword>
<dbReference type="EC" id="2.7.13.3" evidence="3"/>
<evidence type="ECO:0000256" key="1">
    <source>
        <dbReference type="ARBA" id="ARBA00000085"/>
    </source>
</evidence>
<evidence type="ECO:0000256" key="9">
    <source>
        <dbReference type="ARBA" id="ARBA00023012"/>
    </source>
</evidence>
<dbReference type="Pfam" id="PF02518">
    <property type="entry name" value="HATPase_c"/>
    <property type="match status" value="1"/>
</dbReference>